<evidence type="ECO:0000313" key="3">
    <source>
        <dbReference type="Proteomes" id="UP001501009"/>
    </source>
</evidence>
<dbReference type="EMBL" id="BAABDE010000052">
    <property type="protein sequence ID" value="GAA3851881.1"/>
    <property type="molecule type" value="Genomic_DNA"/>
</dbReference>
<dbReference type="Proteomes" id="UP001501009">
    <property type="component" value="Unassembled WGS sequence"/>
</dbReference>
<dbReference type="GO" id="GO:0032259">
    <property type="term" value="P:methylation"/>
    <property type="evidence" value="ECO:0007669"/>
    <property type="project" value="UniProtKB-KW"/>
</dbReference>
<dbReference type="Pfam" id="PF08241">
    <property type="entry name" value="Methyltransf_11"/>
    <property type="match status" value="1"/>
</dbReference>
<dbReference type="Gene3D" id="3.40.50.150">
    <property type="entry name" value="Vaccinia Virus protein VP39"/>
    <property type="match status" value="1"/>
</dbReference>
<dbReference type="InterPro" id="IPR029063">
    <property type="entry name" value="SAM-dependent_MTases_sf"/>
</dbReference>
<name>A0ABP7JRX2_9ACTN</name>
<organism evidence="2 3">
    <name type="scientific">Streptomyces coacervatus</name>
    <dbReference type="NCBI Taxonomy" id="647381"/>
    <lineage>
        <taxon>Bacteria</taxon>
        <taxon>Bacillati</taxon>
        <taxon>Actinomycetota</taxon>
        <taxon>Actinomycetes</taxon>
        <taxon>Kitasatosporales</taxon>
        <taxon>Streptomycetaceae</taxon>
        <taxon>Streptomyces</taxon>
    </lineage>
</organism>
<keyword evidence="2" id="KW-0808">Transferase</keyword>
<dbReference type="GO" id="GO:0008168">
    <property type="term" value="F:methyltransferase activity"/>
    <property type="evidence" value="ECO:0007669"/>
    <property type="project" value="UniProtKB-KW"/>
</dbReference>
<dbReference type="CDD" id="cd02440">
    <property type="entry name" value="AdoMet_MTases"/>
    <property type="match status" value="1"/>
</dbReference>
<keyword evidence="3" id="KW-1185">Reference proteome</keyword>
<accession>A0ABP7JRX2</accession>
<gene>
    <name evidence="2" type="ORF">GCM10022403_099130</name>
</gene>
<sequence>MTIHPLVNTEQAEAWNGYEGHHWADHADRWDAAVGGVNNPLLAAAALSEDQQVLDIGCGTGQTTRLAARRARRAMGIDLSAPMLARARATATEQGIGNVQFQQGDAQIHPFDEAAYDVAISRGAIMFFADPVAAFTNILRALRPGGRLAFVCPQDMHRNDWFTAPVTALLGHPPTPSDPDDAPGMFSLADPPRIHHVLSQAGFHDVTTTPVTVPMIYGRDAADAATFFLSSGPVRHQLHGADRTTVNQALDAVTTALRPYEHPDGVRFSAAWWLATATCP</sequence>
<dbReference type="SUPFAM" id="SSF53335">
    <property type="entry name" value="S-adenosyl-L-methionine-dependent methyltransferases"/>
    <property type="match status" value="1"/>
</dbReference>
<evidence type="ECO:0000259" key="1">
    <source>
        <dbReference type="Pfam" id="PF08241"/>
    </source>
</evidence>
<dbReference type="PANTHER" id="PTHR43861:SF1">
    <property type="entry name" value="TRANS-ACONITATE 2-METHYLTRANSFERASE"/>
    <property type="match status" value="1"/>
</dbReference>
<comment type="caution">
    <text evidence="2">The sequence shown here is derived from an EMBL/GenBank/DDBJ whole genome shotgun (WGS) entry which is preliminary data.</text>
</comment>
<protein>
    <submittedName>
        <fullName evidence="2">Methyltransferase domain-containing protein</fullName>
    </submittedName>
</protein>
<dbReference type="InterPro" id="IPR013216">
    <property type="entry name" value="Methyltransf_11"/>
</dbReference>
<dbReference type="RefSeq" id="WP_338059285.1">
    <property type="nucleotide sequence ID" value="NZ_BAABDE010000052.1"/>
</dbReference>
<dbReference type="PANTHER" id="PTHR43861">
    <property type="entry name" value="TRANS-ACONITATE 2-METHYLTRANSFERASE-RELATED"/>
    <property type="match status" value="1"/>
</dbReference>
<keyword evidence="2" id="KW-0489">Methyltransferase</keyword>
<evidence type="ECO:0000313" key="2">
    <source>
        <dbReference type="EMBL" id="GAA3851881.1"/>
    </source>
</evidence>
<proteinExistence type="predicted"/>
<feature type="domain" description="Methyltransferase type 11" evidence="1">
    <location>
        <begin position="54"/>
        <end position="150"/>
    </location>
</feature>
<reference evidence="3" key="1">
    <citation type="journal article" date="2019" name="Int. J. Syst. Evol. Microbiol.">
        <title>The Global Catalogue of Microorganisms (GCM) 10K type strain sequencing project: providing services to taxonomists for standard genome sequencing and annotation.</title>
        <authorList>
            <consortium name="The Broad Institute Genomics Platform"/>
            <consortium name="The Broad Institute Genome Sequencing Center for Infectious Disease"/>
            <person name="Wu L."/>
            <person name="Ma J."/>
        </authorList>
    </citation>
    <scope>NUCLEOTIDE SEQUENCE [LARGE SCALE GENOMIC DNA]</scope>
    <source>
        <strain evidence="3">JCM 17138</strain>
    </source>
</reference>